<dbReference type="EMBL" id="AMZH03020591">
    <property type="protein sequence ID" value="RRT39027.1"/>
    <property type="molecule type" value="Genomic_DNA"/>
</dbReference>
<protein>
    <submittedName>
        <fullName evidence="2">Uncharacterized protein</fullName>
    </submittedName>
</protein>
<dbReference type="Proteomes" id="UP000287651">
    <property type="component" value="Unassembled WGS sequence"/>
</dbReference>
<organism evidence="2 3">
    <name type="scientific">Ensete ventricosum</name>
    <name type="common">Abyssinian banana</name>
    <name type="synonym">Musa ensete</name>
    <dbReference type="NCBI Taxonomy" id="4639"/>
    <lineage>
        <taxon>Eukaryota</taxon>
        <taxon>Viridiplantae</taxon>
        <taxon>Streptophyta</taxon>
        <taxon>Embryophyta</taxon>
        <taxon>Tracheophyta</taxon>
        <taxon>Spermatophyta</taxon>
        <taxon>Magnoliopsida</taxon>
        <taxon>Liliopsida</taxon>
        <taxon>Zingiberales</taxon>
        <taxon>Musaceae</taxon>
        <taxon>Ensete</taxon>
    </lineage>
</organism>
<evidence type="ECO:0000313" key="3">
    <source>
        <dbReference type="Proteomes" id="UP000287651"/>
    </source>
</evidence>
<name>A0A426XHR4_ENSVE</name>
<gene>
    <name evidence="2" type="ORF">B296_00046189</name>
</gene>
<proteinExistence type="predicted"/>
<feature type="region of interest" description="Disordered" evidence="1">
    <location>
        <begin position="1"/>
        <end position="48"/>
    </location>
</feature>
<dbReference type="AlphaFoldDB" id="A0A426XHR4"/>
<evidence type="ECO:0000313" key="2">
    <source>
        <dbReference type="EMBL" id="RRT39027.1"/>
    </source>
</evidence>
<reference evidence="2 3" key="1">
    <citation type="journal article" date="2014" name="Agronomy (Basel)">
        <title>A Draft Genome Sequence for Ensete ventricosum, the Drought-Tolerant Tree Against Hunger.</title>
        <authorList>
            <person name="Harrison J."/>
            <person name="Moore K.A."/>
            <person name="Paszkiewicz K."/>
            <person name="Jones T."/>
            <person name="Grant M."/>
            <person name="Ambacheew D."/>
            <person name="Muzemil S."/>
            <person name="Studholme D.J."/>
        </authorList>
    </citation>
    <scope>NUCLEOTIDE SEQUENCE [LARGE SCALE GENOMIC DNA]</scope>
</reference>
<sequence length="203" mass="22077">MATASFGEEEVPSMSFMTRRQRKDVGALGRGDCNGDTSASAGRQRRNRGEATLAVIAEGWPQEKRGWADLARKIDGREEANNNAVGRGRGPQLLRLPGLQGQMRAELSVVAPESARLGSSRVRKLTCVSLSDRPPYDLQSPSTFASVSNDVVCRILVATASNRSYPYRGGYAGARPDVLVLRRSYPCLFGHIALDRPHLHRGG</sequence>
<accession>A0A426XHR4</accession>
<evidence type="ECO:0000256" key="1">
    <source>
        <dbReference type="SAM" id="MobiDB-lite"/>
    </source>
</evidence>
<comment type="caution">
    <text evidence="2">The sequence shown here is derived from an EMBL/GenBank/DDBJ whole genome shotgun (WGS) entry which is preliminary data.</text>
</comment>